<dbReference type="Gene3D" id="3.90.380.10">
    <property type="entry name" value="Naphthalene 1,2-dioxygenase Alpha Subunit, Chain A, domain 1"/>
    <property type="match status" value="1"/>
</dbReference>
<comment type="caution">
    <text evidence="3">The sequence shown here is derived from an EMBL/GenBank/DDBJ whole genome shotgun (WGS) entry which is preliminary data.</text>
</comment>
<dbReference type="Pfam" id="PF19112">
    <property type="entry name" value="VanA_C"/>
    <property type="match status" value="1"/>
</dbReference>
<dbReference type="Proteomes" id="UP000608154">
    <property type="component" value="Unassembled WGS sequence"/>
</dbReference>
<keyword evidence="4" id="KW-1185">Reference proteome</keyword>
<evidence type="ECO:0000313" key="3">
    <source>
        <dbReference type="EMBL" id="GGC12872.1"/>
    </source>
</evidence>
<protein>
    <recommendedName>
        <fullName evidence="2">Vanillate O-demethylase oxygenase-like C-terminal catalytic domain-containing protein</fullName>
    </recommendedName>
</protein>
<accession>A0A916TWB0</accession>
<dbReference type="GO" id="GO:0016491">
    <property type="term" value="F:oxidoreductase activity"/>
    <property type="evidence" value="ECO:0007669"/>
    <property type="project" value="UniProtKB-KW"/>
</dbReference>
<dbReference type="EMBL" id="BMHK01000035">
    <property type="protein sequence ID" value="GGC12872.1"/>
    <property type="molecule type" value="Genomic_DNA"/>
</dbReference>
<proteinExistence type="predicted"/>
<evidence type="ECO:0000259" key="2">
    <source>
        <dbReference type="Pfam" id="PF19112"/>
    </source>
</evidence>
<feature type="domain" description="Vanillate O-demethylase oxygenase-like C-terminal catalytic" evidence="2">
    <location>
        <begin position="12"/>
        <end position="151"/>
    </location>
</feature>
<reference evidence="3" key="1">
    <citation type="journal article" date="2014" name="Int. J. Syst. Evol. Microbiol.">
        <title>Complete genome sequence of Corynebacterium casei LMG S-19264T (=DSM 44701T), isolated from a smear-ripened cheese.</title>
        <authorList>
            <consortium name="US DOE Joint Genome Institute (JGI-PGF)"/>
            <person name="Walter F."/>
            <person name="Albersmeier A."/>
            <person name="Kalinowski J."/>
            <person name="Ruckert C."/>
        </authorList>
    </citation>
    <scope>NUCLEOTIDE SEQUENCE</scope>
    <source>
        <strain evidence="3">CGMCC 1.15095</strain>
    </source>
</reference>
<dbReference type="SUPFAM" id="SSF55961">
    <property type="entry name" value="Bet v1-like"/>
    <property type="match status" value="1"/>
</dbReference>
<reference evidence="3" key="2">
    <citation type="submission" date="2020-09" db="EMBL/GenBank/DDBJ databases">
        <authorList>
            <person name="Sun Q."/>
            <person name="Zhou Y."/>
        </authorList>
    </citation>
    <scope>NUCLEOTIDE SEQUENCE</scope>
    <source>
        <strain evidence="3">CGMCC 1.15095</strain>
    </source>
</reference>
<gene>
    <name evidence="3" type="ORF">GCM10011494_34640</name>
</gene>
<keyword evidence="1" id="KW-0560">Oxidoreductase</keyword>
<evidence type="ECO:0000313" key="4">
    <source>
        <dbReference type="Proteomes" id="UP000608154"/>
    </source>
</evidence>
<name>A0A916TWB0_9SPHN</name>
<organism evidence="3 4">
    <name type="scientific">Novosphingobium endophyticum</name>
    <dbReference type="NCBI Taxonomy" id="1955250"/>
    <lineage>
        <taxon>Bacteria</taxon>
        <taxon>Pseudomonadati</taxon>
        <taxon>Pseudomonadota</taxon>
        <taxon>Alphaproteobacteria</taxon>
        <taxon>Sphingomonadales</taxon>
        <taxon>Sphingomonadaceae</taxon>
        <taxon>Novosphingobium</taxon>
    </lineage>
</organism>
<evidence type="ECO:0000256" key="1">
    <source>
        <dbReference type="ARBA" id="ARBA00023002"/>
    </source>
</evidence>
<dbReference type="InterPro" id="IPR044043">
    <property type="entry name" value="VanA_C_cat"/>
</dbReference>
<sequence>MREDNDDVIVERLQLRCPRPPFVPSGPDVVDMRTIIHWHPGQVITFRIDMAPAGQDFPADESFKFYHIATPADEARTHYFMGLRCAGPKDPRADEAMRLTQVNVIENEDGPMLEAIDRIMEGRELMEMRPLVLPVDKGAMRVRRVMKRLLAVEAGAEHSAAAGAGHPASAEV</sequence>
<dbReference type="AlphaFoldDB" id="A0A916TWB0"/>